<feature type="transmembrane region" description="Helical" evidence="1">
    <location>
        <begin position="199"/>
        <end position="221"/>
    </location>
</feature>
<organism evidence="3 4">
    <name type="scientific">Oopsacas minuta</name>
    <dbReference type="NCBI Taxonomy" id="111878"/>
    <lineage>
        <taxon>Eukaryota</taxon>
        <taxon>Metazoa</taxon>
        <taxon>Porifera</taxon>
        <taxon>Hexactinellida</taxon>
        <taxon>Hexasterophora</taxon>
        <taxon>Lyssacinosida</taxon>
        <taxon>Leucopsacidae</taxon>
        <taxon>Oopsacas</taxon>
    </lineage>
</organism>
<accession>A0AAV7KA46</accession>
<keyword evidence="1" id="KW-0472">Membrane</keyword>
<proteinExistence type="predicted"/>
<keyword evidence="1" id="KW-0812">Transmembrane</keyword>
<comment type="caution">
    <text evidence="3">The sequence shown here is derived from an EMBL/GenBank/DDBJ whole genome shotgun (WGS) entry which is preliminary data.</text>
</comment>
<sequence>MKALGLLTLFALVALYDCNVVRCPNPPDNWSVFCSNNASKPYEGYLYTIVFEMPVTFFMDRSVQYCVMVGNGAVTSPVATLTLSSPVANRVCLYRYEAVRLRQKSESIKLTFFDENFAWTGMEQAASLRTNGVVSGRDFPYAFLPYSPEFETRFLSNYTNTFYFQVTYYGRGSSIGEEIVDTSRDLPNLNFSPFQAGDYIYAILGTGAVIIVFSLFVYGFFIQPHYL</sequence>
<dbReference type="AlphaFoldDB" id="A0AAV7KA46"/>
<feature type="signal peptide" evidence="2">
    <location>
        <begin position="1"/>
        <end position="18"/>
    </location>
</feature>
<evidence type="ECO:0000256" key="2">
    <source>
        <dbReference type="SAM" id="SignalP"/>
    </source>
</evidence>
<evidence type="ECO:0000256" key="1">
    <source>
        <dbReference type="SAM" id="Phobius"/>
    </source>
</evidence>
<evidence type="ECO:0000313" key="3">
    <source>
        <dbReference type="EMBL" id="KAI6658032.1"/>
    </source>
</evidence>
<protein>
    <submittedName>
        <fullName evidence="3">Uncharacterized protein</fullName>
    </submittedName>
</protein>
<gene>
    <name evidence="3" type="ORF">LOD99_15746</name>
</gene>
<dbReference type="EMBL" id="JAKMXF010000110">
    <property type="protein sequence ID" value="KAI6658032.1"/>
    <property type="molecule type" value="Genomic_DNA"/>
</dbReference>
<name>A0AAV7KA46_9METZ</name>
<keyword evidence="4" id="KW-1185">Reference proteome</keyword>
<dbReference type="Proteomes" id="UP001165289">
    <property type="component" value="Unassembled WGS sequence"/>
</dbReference>
<feature type="chain" id="PRO_5043720244" evidence="2">
    <location>
        <begin position="19"/>
        <end position="227"/>
    </location>
</feature>
<keyword evidence="2" id="KW-0732">Signal</keyword>
<reference evidence="3 4" key="1">
    <citation type="journal article" date="2023" name="BMC Biol.">
        <title>The compact genome of the sponge Oopsacas minuta (Hexactinellida) is lacking key metazoan core genes.</title>
        <authorList>
            <person name="Santini S."/>
            <person name="Schenkelaars Q."/>
            <person name="Jourda C."/>
            <person name="Duchesne M."/>
            <person name="Belahbib H."/>
            <person name="Rocher C."/>
            <person name="Selva M."/>
            <person name="Riesgo A."/>
            <person name="Vervoort M."/>
            <person name="Leys S.P."/>
            <person name="Kodjabachian L."/>
            <person name="Le Bivic A."/>
            <person name="Borchiellini C."/>
            <person name="Claverie J.M."/>
            <person name="Renard E."/>
        </authorList>
    </citation>
    <scope>NUCLEOTIDE SEQUENCE [LARGE SCALE GENOMIC DNA]</scope>
    <source>
        <strain evidence="3">SPO-2</strain>
    </source>
</reference>
<keyword evidence="1" id="KW-1133">Transmembrane helix</keyword>
<evidence type="ECO:0000313" key="4">
    <source>
        <dbReference type="Proteomes" id="UP001165289"/>
    </source>
</evidence>